<dbReference type="SMART" id="SM00448">
    <property type="entry name" value="REC"/>
    <property type="match status" value="1"/>
</dbReference>
<dbReference type="GO" id="GO:0000160">
    <property type="term" value="P:phosphorelay signal transduction system"/>
    <property type="evidence" value="ECO:0007669"/>
    <property type="project" value="InterPro"/>
</dbReference>
<dbReference type="SUPFAM" id="SSF52172">
    <property type="entry name" value="CheY-like"/>
    <property type="match status" value="1"/>
</dbReference>
<accession>A0A3A1WXG7</accession>
<dbReference type="InterPro" id="IPR001789">
    <property type="entry name" value="Sig_transdc_resp-reg_receiver"/>
</dbReference>
<dbReference type="AlphaFoldDB" id="A0A3A1WXG7"/>
<name>A0A3A1WXG7_9HYPH</name>
<keyword evidence="4" id="KW-1185">Reference proteome</keyword>
<feature type="modified residue" description="4-aspartylphosphate" evidence="1">
    <location>
        <position position="93"/>
    </location>
</feature>
<protein>
    <submittedName>
        <fullName evidence="3">Response regulator</fullName>
    </submittedName>
</protein>
<reference evidence="4" key="1">
    <citation type="submission" date="2018-09" db="EMBL/GenBank/DDBJ databases">
        <authorList>
            <person name="Tuo L."/>
        </authorList>
    </citation>
    <scope>NUCLEOTIDE SEQUENCE [LARGE SCALE GENOMIC DNA]</scope>
    <source>
        <strain evidence="4">M2BS4Y-1</strain>
    </source>
</reference>
<dbReference type="OrthoDB" id="582170at2"/>
<sequence length="163" mass="17439">MCPRIERAFPRRTDGVRRRCPGDDAPFVAPETQDGPMLQNKQILLVEDDALIAQPLAERLEDAGATVVGPAGTIEEAIALIARVPGIDAALLDVNLGGEMSYPVAYDLARRGVPFVFLTAYDPSLVAARFRDVPVFAKPSDLTQVLEALGSLPLAADASRRSA</sequence>
<comment type="caution">
    <text evidence="3">The sequence shown here is derived from an EMBL/GenBank/DDBJ whole genome shotgun (WGS) entry which is preliminary data.</text>
</comment>
<evidence type="ECO:0000313" key="4">
    <source>
        <dbReference type="Proteomes" id="UP000265750"/>
    </source>
</evidence>
<keyword evidence="1" id="KW-0597">Phosphoprotein</keyword>
<dbReference type="Gene3D" id="3.40.50.2300">
    <property type="match status" value="1"/>
</dbReference>
<dbReference type="Pfam" id="PF00072">
    <property type="entry name" value="Response_reg"/>
    <property type="match status" value="1"/>
</dbReference>
<evidence type="ECO:0000259" key="2">
    <source>
        <dbReference type="PROSITE" id="PS50110"/>
    </source>
</evidence>
<proteinExistence type="predicted"/>
<evidence type="ECO:0000256" key="1">
    <source>
        <dbReference type="PROSITE-ProRule" id="PRU00169"/>
    </source>
</evidence>
<dbReference type="EMBL" id="QYRN01000001">
    <property type="protein sequence ID" value="RIY03419.1"/>
    <property type="molecule type" value="Genomic_DNA"/>
</dbReference>
<dbReference type="Proteomes" id="UP000265750">
    <property type="component" value="Unassembled WGS sequence"/>
</dbReference>
<gene>
    <name evidence="3" type="ORF">D3218_01260</name>
</gene>
<organism evidence="3 4">
    <name type="scientific">Aureimonas flava</name>
    <dbReference type="NCBI Taxonomy" id="2320271"/>
    <lineage>
        <taxon>Bacteria</taxon>
        <taxon>Pseudomonadati</taxon>
        <taxon>Pseudomonadota</taxon>
        <taxon>Alphaproteobacteria</taxon>
        <taxon>Hyphomicrobiales</taxon>
        <taxon>Aurantimonadaceae</taxon>
        <taxon>Aureimonas</taxon>
    </lineage>
</organism>
<dbReference type="PROSITE" id="PS50110">
    <property type="entry name" value="RESPONSE_REGULATORY"/>
    <property type="match status" value="1"/>
</dbReference>
<feature type="domain" description="Response regulatory" evidence="2">
    <location>
        <begin position="42"/>
        <end position="153"/>
    </location>
</feature>
<evidence type="ECO:0000313" key="3">
    <source>
        <dbReference type="EMBL" id="RIY03419.1"/>
    </source>
</evidence>
<dbReference type="InterPro" id="IPR011006">
    <property type="entry name" value="CheY-like_superfamily"/>
</dbReference>